<dbReference type="InterPro" id="IPR042489">
    <property type="entry name" value="CapZ_alpha_1"/>
</dbReference>
<evidence type="ECO:0000313" key="4">
    <source>
        <dbReference type="EMBL" id="SGY81115.1"/>
    </source>
</evidence>
<dbReference type="AlphaFoldDB" id="A0A2X0MHV1"/>
<dbReference type="InterPro" id="IPR037282">
    <property type="entry name" value="CapZ_alpha/beta"/>
</dbReference>
<dbReference type="GO" id="GO:0030479">
    <property type="term" value="C:actin cortical patch"/>
    <property type="evidence" value="ECO:0007669"/>
    <property type="project" value="TreeGrafter"/>
</dbReference>
<dbReference type="GO" id="GO:0051015">
    <property type="term" value="F:actin filament binding"/>
    <property type="evidence" value="ECO:0007669"/>
    <property type="project" value="TreeGrafter"/>
</dbReference>
<feature type="compositionally biased region" description="Acidic residues" evidence="3">
    <location>
        <begin position="179"/>
        <end position="188"/>
    </location>
</feature>
<dbReference type="STRING" id="796604.A0A2X0MHV1"/>
<dbReference type="SUPFAM" id="SSF90096">
    <property type="entry name" value="Subunits of heterodimeric actin filament capping protein Capz"/>
    <property type="match status" value="1"/>
</dbReference>
<protein>
    <submittedName>
        <fullName evidence="4">BQ5605_C009g05462 protein</fullName>
    </submittedName>
</protein>
<evidence type="ECO:0000256" key="2">
    <source>
        <dbReference type="ARBA" id="ARBA00023203"/>
    </source>
</evidence>
<evidence type="ECO:0000256" key="1">
    <source>
        <dbReference type="ARBA" id="ARBA00022467"/>
    </source>
</evidence>
<sequence>MASLQDRLQAASEFLLQSPPGEVNDVFSDIRLLVSDDNALEASIVPTLSLYNRTNYVAITLENDPSTSFLLTEGGRIVSPSKDQEEERYVCPSSQTSYKVNHLRLTASDPRPFPIEHETQAIRDKVADLLAKFVKNHYHDAKSEVVVLEDGNFPAPLNEEEIEEPKLATVDDTKIDEEAKVDEEEGSETIEGKEATEGEVESSTTASASKEEDPAPVSPIQVDNEPTQAAALEEPTEQPTEPKPKVLHPRTSRIFALYFVGNKYNPSNYWTGRWRSVYTIDLAKRSVEAKAEINVHYYEQGPYLLTPSSLLQDTCTLLKLSLPAHLFYRKPGNVQLSTLLTSTLPLPTSNPSPESLIALLKSSETTFSSQLADAFESFSEEGFKGLRRALPKNKCKMDWEKVGHYKLGREMGGTTEV</sequence>
<dbReference type="GO" id="GO:0051016">
    <property type="term" value="P:barbed-end actin filament capping"/>
    <property type="evidence" value="ECO:0007669"/>
    <property type="project" value="InterPro"/>
</dbReference>
<evidence type="ECO:0000313" key="5">
    <source>
        <dbReference type="Proteomes" id="UP000249464"/>
    </source>
</evidence>
<reference evidence="4 5" key="1">
    <citation type="submission" date="2016-11" db="EMBL/GenBank/DDBJ databases">
        <authorList>
            <person name="Jaros S."/>
            <person name="Januszkiewicz K."/>
            <person name="Wedrychowicz H."/>
        </authorList>
    </citation>
    <scope>NUCLEOTIDE SEQUENCE [LARGE SCALE GENOMIC DNA]</scope>
</reference>
<feature type="region of interest" description="Disordered" evidence="3">
    <location>
        <begin position="156"/>
        <end position="222"/>
    </location>
</feature>
<keyword evidence="5" id="KW-1185">Reference proteome</keyword>
<dbReference type="PANTHER" id="PTHR10653">
    <property type="entry name" value="F-ACTIN-CAPPING PROTEIN SUBUNIT ALPHA"/>
    <property type="match status" value="1"/>
</dbReference>
<name>A0A2X0MHV1_9BASI</name>
<dbReference type="InterPro" id="IPR002189">
    <property type="entry name" value="CapZ_alpha"/>
</dbReference>
<dbReference type="InterPro" id="IPR042276">
    <property type="entry name" value="CapZ_alpha/beta_2"/>
</dbReference>
<dbReference type="Pfam" id="PF01267">
    <property type="entry name" value="F-actin_cap_A"/>
    <property type="match status" value="2"/>
</dbReference>
<dbReference type="Gene3D" id="3.90.1150.210">
    <property type="entry name" value="F-actin capping protein, beta subunit"/>
    <property type="match status" value="1"/>
</dbReference>
<dbReference type="Gene3D" id="3.30.1140.60">
    <property type="entry name" value="F-actin capping protein, alpha subunit"/>
    <property type="match status" value="1"/>
</dbReference>
<organism evidence="4 5">
    <name type="scientific">Microbotryum silenes-dioicae</name>
    <dbReference type="NCBI Taxonomy" id="796604"/>
    <lineage>
        <taxon>Eukaryota</taxon>
        <taxon>Fungi</taxon>
        <taxon>Dikarya</taxon>
        <taxon>Basidiomycota</taxon>
        <taxon>Pucciniomycotina</taxon>
        <taxon>Microbotryomycetes</taxon>
        <taxon>Microbotryales</taxon>
        <taxon>Microbotryaceae</taxon>
        <taxon>Microbotryum</taxon>
    </lineage>
</organism>
<dbReference type="GO" id="GO:0030036">
    <property type="term" value="P:actin cytoskeleton organization"/>
    <property type="evidence" value="ECO:0007669"/>
    <property type="project" value="TreeGrafter"/>
</dbReference>
<gene>
    <name evidence="4" type="primary">BQ5605_C009g05462</name>
    <name evidence="4" type="ORF">BQ5605_C009G05462</name>
</gene>
<dbReference type="Proteomes" id="UP000249464">
    <property type="component" value="Unassembled WGS sequence"/>
</dbReference>
<feature type="compositionally biased region" description="Basic and acidic residues" evidence="3">
    <location>
        <begin position="164"/>
        <end position="178"/>
    </location>
</feature>
<evidence type="ECO:0000256" key="3">
    <source>
        <dbReference type="SAM" id="MobiDB-lite"/>
    </source>
</evidence>
<dbReference type="GO" id="GO:0008290">
    <property type="term" value="C:F-actin capping protein complex"/>
    <property type="evidence" value="ECO:0007669"/>
    <property type="project" value="InterPro"/>
</dbReference>
<proteinExistence type="predicted"/>
<dbReference type="PANTHER" id="PTHR10653:SF0">
    <property type="entry name" value="F-ACTIN-CAPPING PROTEIN SUBUNIT ALPHA"/>
    <property type="match status" value="1"/>
</dbReference>
<keyword evidence="1" id="KW-0117">Actin capping</keyword>
<keyword evidence="2" id="KW-0009">Actin-binding</keyword>
<accession>A0A2X0MHV1</accession>
<dbReference type="EMBL" id="FQNC01000049">
    <property type="protein sequence ID" value="SGY81115.1"/>
    <property type="molecule type" value="Genomic_DNA"/>
</dbReference>